<sequence>MRGYTQKTMSLLASFIIAIFFSFPLTIAATNASQLDSQSTDTTAFDSDTAAQKSLTDYIKQLEMVYESDNNSDRESNINSLAEDQVGYLRDTYINSGMHIQNAEIDTKVLTASRDGSDMKIATEMTTVITYEYRAEDGQHTDYSSSTDIHNIILKKITGHTYTITSDTLVPEEETDVASSPSSSAPLDISSDPGLTSEQVLTQLNSTDMSLPPHPYAGAKPVVEPQLSADYALKWTAPPYDGDEREDYNSDYPYNGELHDCTNFLSQAVHAGGLQYQLYDYDPYNSLNWKPTIMFRNGYTWHNAEASYQYMKKNAYNIFDDIRMDTGSLIYVDWSNSGKMSHALMITSAGRIFLETGEIRFVPNISQKSRNRHNEPLQTYVARAVKENPNLRWHPLATRWIPL</sequence>
<dbReference type="RefSeq" id="WP_140557845.1">
    <property type="nucleotide sequence ID" value="NZ_RZUI01000017.1"/>
</dbReference>
<accession>A0A5M9ZJD8</accession>
<evidence type="ECO:0000256" key="1">
    <source>
        <dbReference type="SAM" id="MobiDB-lite"/>
    </source>
</evidence>
<keyword evidence="2" id="KW-0732">Signal</keyword>
<protein>
    <recommendedName>
        <fullName evidence="3">Putative amidase domain-containing protein</fullName>
    </recommendedName>
</protein>
<evidence type="ECO:0000259" key="3">
    <source>
        <dbReference type="Pfam" id="PF12671"/>
    </source>
</evidence>
<gene>
    <name evidence="4" type="ORF">EMO89_10110</name>
</gene>
<feature type="chain" id="PRO_5038504251" description="Putative amidase domain-containing protein" evidence="2">
    <location>
        <begin position="29"/>
        <end position="403"/>
    </location>
</feature>
<dbReference type="InterPro" id="IPR024301">
    <property type="entry name" value="Amidase_6"/>
</dbReference>
<organism evidence="4 5">
    <name type="scientific">Bifidobacterium tissieri</name>
    <dbReference type="NCBI Taxonomy" id="1630162"/>
    <lineage>
        <taxon>Bacteria</taxon>
        <taxon>Bacillati</taxon>
        <taxon>Actinomycetota</taxon>
        <taxon>Actinomycetes</taxon>
        <taxon>Bifidobacteriales</taxon>
        <taxon>Bifidobacteriaceae</taxon>
        <taxon>Bifidobacterium</taxon>
    </lineage>
</organism>
<dbReference type="Pfam" id="PF12671">
    <property type="entry name" value="Amidase_6"/>
    <property type="match status" value="1"/>
</dbReference>
<comment type="caution">
    <text evidence="4">The sequence shown here is derived from an EMBL/GenBank/DDBJ whole genome shotgun (WGS) entry which is preliminary data.</text>
</comment>
<feature type="signal peptide" evidence="2">
    <location>
        <begin position="1"/>
        <end position="28"/>
    </location>
</feature>
<evidence type="ECO:0000313" key="4">
    <source>
        <dbReference type="EMBL" id="KAA8827589.1"/>
    </source>
</evidence>
<proteinExistence type="predicted"/>
<dbReference type="AlphaFoldDB" id="A0A5M9ZJD8"/>
<feature type="domain" description="Putative amidase" evidence="3">
    <location>
        <begin position="228"/>
        <end position="379"/>
    </location>
</feature>
<feature type="compositionally biased region" description="Low complexity" evidence="1">
    <location>
        <begin position="178"/>
        <end position="192"/>
    </location>
</feature>
<dbReference type="Proteomes" id="UP000412028">
    <property type="component" value="Unassembled WGS sequence"/>
</dbReference>
<feature type="region of interest" description="Disordered" evidence="1">
    <location>
        <begin position="172"/>
        <end position="192"/>
    </location>
</feature>
<reference evidence="4 5" key="1">
    <citation type="journal article" date="2019" name="Syst. Appl. Microbiol.">
        <title>Characterization of Bifidobacterium species in feaces of the Egyptian fruit bat: Description of B. vespertilionis sp. nov. and B. rousetti sp. nov.</title>
        <authorList>
            <person name="Modesto M."/>
            <person name="Satti M."/>
            <person name="Watanabe K."/>
            <person name="Puglisi E."/>
            <person name="Morelli L."/>
            <person name="Huang C.-H."/>
            <person name="Liou J.-S."/>
            <person name="Miyashita M."/>
            <person name="Tamura T."/>
            <person name="Saito S."/>
            <person name="Mori K."/>
            <person name="Huang L."/>
            <person name="Sciavilla P."/>
            <person name="Sandri C."/>
            <person name="Spiezio C."/>
            <person name="Vitali F."/>
            <person name="Cavalieri D."/>
            <person name="Perpetuini G."/>
            <person name="Tofalo R."/>
            <person name="Bonetti A."/>
            <person name="Arita M."/>
            <person name="Mattarelli P."/>
        </authorList>
    </citation>
    <scope>NUCLEOTIDE SEQUENCE [LARGE SCALE GENOMIC DNA]</scope>
    <source>
        <strain evidence="4 5">RST7</strain>
    </source>
</reference>
<evidence type="ECO:0000313" key="5">
    <source>
        <dbReference type="Proteomes" id="UP000412028"/>
    </source>
</evidence>
<evidence type="ECO:0000256" key="2">
    <source>
        <dbReference type="SAM" id="SignalP"/>
    </source>
</evidence>
<dbReference type="EMBL" id="RZUI01000017">
    <property type="protein sequence ID" value="KAA8827589.1"/>
    <property type="molecule type" value="Genomic_DNA"/>
</dbReference>
<dbReference type="OrthoDB" id="4981342at2"/>
<name>A0A5M9ZJD8_9BIFI</name>